<dbReference type="EMBL" id="CP073041">
    <property type="protein sequence ID" value="UXE64198.1"/>
    <property type="molecule type" value="Genomic_DNA"/>
</dbReference>
<sequence length="292" mass="33124">MAINLSQGNCELIWLSYQKSAELLSTGSLKKQLQHYIGQKIASQFSSFLPTWEQIPLKMCLTEQHLCYHSAIALKFCQPLGDPPEKLTRQIKQQLVESQEGSNQSLDLPFTVQIHHPEWLTFTISYDLLLPWLTYLESMLQTSIGRDSLVIGIDAPVPIADIQYTHARACAWLRLRTIEKNAARVSPLNSEVVSLVLPPVLSTLLEQVLRILDQPETLSPKQWQSQGLALSKKFLDYEAQAWQSRNGKNQSPSPHQQKSNFQIFQENLILITQALLQQLLVDKLGYPAPTQL</sequence>
<proteinExistence type="predicted"/>
<evidence type="ECO:0008006" key="2">
    <source>
        <dbReference type="Google" id="ProtNLM"/>
    </source>
</evidence>
<protein>
    <recommendedName>
        <fullName evidence="2">DALR anticodon binding domain-containing protein</fullName>
    </recommendedName>
</protein>
<dbReference type="Proteomes" id="UP001065613">
    <property type="component" value="Chromosome"/>
</dbReference>
<accession>A0A977PZD2</accession>
<name>A0A977PZD2_9CYAN</name>
<gene>
    <name evidence="1" type="ORF">KA717_17865</name>
</gene>
<dbReference type="KEGG" id="wna:KA717_17865"/>
<organism evidence="1">
    <name type="scientific">Woronichinia naegeliana WA131</name>
    <dbReference type="NCBI Taxonomy" id="2824559"/>
    <lineage>
        <taxon>Bacteria</taxon>
        <taxon>Bacillati</taxon>
        <taxon>Cyanobacteriota</taxon>
        <taxon>Cyanophyceae</taxon>
        <taxon>Synechococcales</taxon>
        <taxon>Coelosphaeriaceae</taxon>
        <taxon>Woronichinia</taxon>
    </lineage>
</organism>
<dbReference type="AlphaFoldDB" id="A0A977PZD2"/>
<reference evidence="1" key="1">
    <citation type="submission" date="2021-04" db="EMBL/GenBank/DDBJ databases">
        <title>Genome sequence of Woronichinia naegeliana from Washington state freshwater lake bloom.</title>
        <authorList>
            <person name="Dreher T.W."/>
        </authorList>
    </citation>
    <scope>NUCLEOTIDE SEQUENCE</scope>
    <source>
        <strain evidence="1">WA131</strain>
    </source>
</reference>
<evidence type="ECO:0000313" key="1">
    <source>
        <dbReference type="EMBL" id="UXE64198.1"/>
    </source>
</evidence>